<name>A0A1A8MJY8_9TELE</name>
<feature type="non-terminal residue" evidence="1">
    <location>
        <position position="68"/>
    </location>
</feature>
<organism evidence="1">
    <name type="scientific">Nothobranchius pienaari</name>
    <dbReference type="NCBI Taxonomy" id="704102"/>
    <lineage>
        <taxon>Eukaryota</taxon>
        <taxon>Metazoa</taxon>
        <taxon>Chordata</taxon>
        <taxon>Craniata</taxon>
        <taxon>Vertebrata</taxon>
        <taxon>Euteleostomi</taxon>
        <taxon>Actinopterygii</taxon>
        <taxon>Neopterygii</taxon>
        <taxon>Teleostei</taxon>
        <taxon>Neoteleostei</taxon>
        <taxon>Acanthomorphata</taxon>
        <taxon>Ovalentaria</taxon>
        <taxon>Atherinomorphae</taxon>
        <taxon>Cyprinodontiformes</taxon>
        <taxon>Nothobranchiidae</taxon>
        <taxon>Nothobranchius</taxon>
    </lineage>
</organism>
<proteinExistence type="predicted"/>
<protein>
    <submittedName>
        <fullName evidence="1">Uncharacterized protein</fullName>
    </submittedName>
</protein>
<feature type="non-terminal residue" evidence="1">
    <location>
        <position position="1"/>
    </location>
</feature>
<dbReference type="AlphaFoldDB" id="A0A1A8MJY8"/>
<evidence type="ECO:0000313" key="1">
    <source>
        <dbReference type="EMBL" id="SBR57067.1"/>
    </source>
</evidence>
<dbReference type="EMBL" id="HAEF01015908">
    <property type="protein sequence ID" value="SBR57067.1"/>
    <property type="molecule type" value="Transcribed_RNA"/>
</dbReference>
<accession>A0A1A8MJY8</accession>
<gene>
    <name evidence="1" type="primary">Nfu_g_1_002346</name>
</gene>
<reference evidence="1" key="2">
    <citation type="submission" date="2016-06" db="EMBL/GenBank/DDBJ databases">
        <title>The genome of a short-lived fish provides insights into sex chromosome evolution and the genetic control of aging.</title>
        <authorList>
            <person name="Reichwald K."/>
            <person name="Felder M."/>
            <person name="Petzold A."/>
            <person name="Koch P."/>
            <person name="Groth M."/>
            <person name="Platzer M."/>
        </authorList>
    </citation>
    <scope>NUCLEOTIDE SEQUENCE</scope>
    <source>
        <tissue evidence="1">Brain</tissue>
    </source>
</reference>
<reference evidence="1" key="1">
    <citation type="submission" date="2016-05" db="EMBL/GenBank/DDBJ databases">
        <authorList>
            <person name="Lavstsen T."/>
            <person name="Jespersen J.S."/>
        </authorList>
    </citation>
    <scope>NUCLEOTIDE SEQUENCE</scope>
    <source>
        <tissue evidence="1">Brain</tissue>
    </source>
</reference>
<sequence>GRSREASRRAKTAATSHRVMTELTPSCTPIIQHRGLLGAELADQWNRKCYFVSRIVSFLSKVMGRHIS</sequence>